<protein>
    <submittedName>
        <fullName evidence="4">DUF11 domain-containing protein</fullName>
    </submittedName>
</protein>
<feature type="compositionally biased region" description="Polar residues" evidence="1">
    <location>
        <begin position="444"/>
        <end position="455"/>
    </location>
</feature>
<dbReference type="NCBIfam" id="TIGR01451">
    <property type="entry name" value="B_ant_repeat"/>
    <property type="match status" value="1"/>
</dbReference>
<keyword evidence="5" id="KW-1185">Reference proteome</keyword>
<dbReference type="InterPro" id="IPR047589">
    <property type="entry name" value="DUF11_rpt"/>
</dbReference>
<dbReference type="EMBL" id="VBTY01000033">
    <property type="protein sequence ID" value="MDG3494121.1"/>
    <property type="molecule type" value="Genomic_DNA"/>
</dbReference>
<dbReference type="Proteomes" id="UP001152872">
    <property type="component" value="Unassembled WGS sequence"/>
</dbReference>
<feature type="compositionally biased region" description="Gly residues" evidence="1">
    <location>
        <begin position="332"/>
        <end position="345"/>
    </location>
</feature>
<gene>
    <name evidence="4" type="ORF">FEV09_06070</name>
</gene>
<feature type="transmembrane region" description="Helical" evidence="2">
    <location>
        <begin position="26"/>
        <end position="45"/>
    </location>
</feature>
<reference evidence="4" key="1">
    <citation type="submission" date="2019-05" db="EMBL/GenBank/DDBJ databases">
        <title>Whole genome sequencing of Pseudanabaena catenata USMAC16.</title>
        <authorList>
            <person name="Khan Z."/>
            <person name="Omar W.M."/>
            <person name="Convey P."/>
            <person name="Merican F."/>
            <person name="Najimudin N."/>
        </authorList>
    </citation>
    <scope>NUCLEOTIDE SEQUENCE</scope>
    <source>
        <strain evidence="4">USMAC16</strain>
    </source>
</reference>
<dbReference type="Pfam" id="PF01345">
    <property type="entry name" value="DUF11"/>
    <property type="match status" value="1"/>
</dbReference>
<comment type="caution">
    <text evidence="4">The sequence shown here is derived from an EMBL/GenBank/DDBJ whole genome shotgun (WGS) entry which is preliminary data.</text>
</comment>
<organism evidence="4 5">
    <name type="scientific">Pseudanabaena catenata USMAC16</name>
    <dbReference type="NCBI Taxonomy" id="1855837"/>
    <lineage>
        <taxon>Bacteria</taxon>
        <taxon>Bacillati</taxon>
        <taxon>Cyanobacteriota</taxon>
        <taxon>Cyanophyceae</taxon>
        <taxon>Pseudanabaenales</taxon>
        <taxon>Pseudanabaenaceae</taxon>
        <taxon>Pseudanabaena</taxon>
    </lineage>
</organism>
<feature type="compositionally biased region" description="Gly residues" evidence="1">
    <location>
        <begin position="356"/>
        <end position="371"/>
    </location>
</feature>
<evidence type="ECO:0000313" key="4">
    <source>
        <dbReference type="EMBL" id="MDG3494121.1"/>
    </source>
</evidence>
<feature type="domain" description="DUF11" evidence="3">
    <location>
        <begin position="568"/>
        <end position="689"/>
    </location>
</feature>
<accession>A0A9X4M5H5</accession>
<feature type="region of interest" description="Disordered" evidence="1">
    <location>
        <begin position="329"/>
        <end position="424"/>
    </location>
</feature>
<feature type="region of interest" description="Disordered" evidence="1">
    <location>
        <begin position="444"/>
        <end position="463"/>
    </location>
</feature>
<evidence type="ECO:0000256" key="2">
    <source>
        <dbReference type="SAM" id="Phobius"/>
    </source>
</evidence>
<evidence type="ECO:0000313" key="5">
    <source>
        <dbReference type="Proteomes" id="UP001152872"/>
    </source>
</evidence>
<keyword evidence="2" id="KW-0812">Transmembrane</keyword>
<sequence>MHSRYNLPRNISKSIQKLILRGYRKWLTIAIASIFVMISFFPIPFPQIFKSGNLKRIEIPSIIEEANAQTAPALCGIPGKDGVGTPAGIINTYYPGVSTVTAGATSITVGTKDINGATTDIAAGDLLLIIQTQDAAINSTNTDAYGDGVGGDVPALVAGGTQPTNGASGYLSGSAGNYEYVVATGAVSGGAVPIKGTNGGGLINSYVSAAATATQGKQTYQVVRVPQYSSATLGSATSSYWNGSTGGIVAYDVAGNLSLTGGINVNGKGFRGGGGRLLGGAVSPNTDYRTLSTIDKNGSKAEGIAGTPRFVINPTTLALVDNVTEGYPNGSYGRGAPGNAGGGSTDGNPNGNDENSGGGGGSNGGAGGIGGRSWNSNLPTGGFGGKPFPATTSRLVLGGGGGAGTTNNGSFSPPNTDTSGSGIYSSGASGGGMVMLRTNTVSGTGTISANGSSARDVTRDGSGGGGAGGSVLVSALSNNVAGLTVSVVGGAGGSALFTDPHGPGGGGGGGVVVSSAGVTTNLQGGIAGVTGITSNPNNGAVAGTGLAVPISVGTVPGASSGAACVPALTVVKTTSTPTVNRGGQATYKIVVSNGAGLATANNVAIADNSLPTGFTLAASPAPTISLIGGSTRPTTSNPTAGTSNLSWGTFSIPGGGSVEIQFTVDVGTSVATGTYNNPASATYTDPATSGSKTVSYDIANTGEDVTVTIPSSPQLLLVKRITNVKRGGVSITPAGSDNFNIFNSDGTAANTNVNWPANYLKGANNGGAVAPGDVVEYTIYFLSAGNVGVTNVNICDLVPANTTFFIGSYNGLTPLDTGSSGGNLGIALASGSATPTAYMSNVSDGDRGTFYAAGTAPASGCVKNVAGTYSAITNSDNTNGLVVVNVAKSPVTIPNATGSGTPANSYGFVRFNVTVN</sequence>
<dbReference type="AlphaFoldDB" id="A0A9X4M5H5"/>
<dbReference type="InterPro" id="IPR001434">
    <property type="entry name" value="OmcB-like_DUF11"/>
</dbReference>
<feature type="compositionally biased region" description="Low complexity" evidence="1">
    <location>
        <begin position="346"/>
        <end position="355"/>
    </location>
</feature>
<keyword evidence="2" id="KW-1133">Transmembrane helix</keyword>
<proteinExistence type="predicted"/>
<name>A0A9X4M5H5_9CYAN</name>
<evidence type="ECO:0000259" key="3">
    <source>
        <dbReference type="Pfam" id="PF01345"/>
    </source>
</evidence>
<keyword evidence="2" id="KW-0472">Membrane</keyword>
<evidence type="ECO:0000256" key="1">
    <source>
        <dbReference type="SAM" id="MobiDB-lite"/>
    </source>
</evidence>
<dbReference type="RefSeq" id="WP_009626184.1">
    <property type="nucleotide sequence ID" value="NZ_VBTY01000033.1"/>
</dbReference>